<evidence type="ECO:0000313" key="2">
    <source>
        <dbReference type="EMBL" id="KAH7016333.1"/>
    </source>
</evidence>
<feature type="region of interest" description="Disordered" evidence="1">
    <location>
        <begin position="83"/>
        <end position="111"/>
    </location>
</feature>
<accession>A0A9P8XSW9</accession>
<feature type="compositionally biased region" description="Basic residues" evidence="1">
    <location>
        <begin position="93"/>
        <end position="111"/>
    </location>
</feature>
<sequence>MAVSKSSSVLADLPPKDTSTGTYEQWELHHGLLSRTTLGSETHFQMQFAWDHNTDGHIRPGDWDLPNAHLQSTGDGNFKLYFSRDAGGEPTRHSSKKRRRSSKKVGKAKKKKLAVNTADDEEDDQEYEVDCILEKYGRNKFLVKWMEGKPSWTTRDKIHEKLTDDFDKVFKGYGRGIKLIGVRVSSKRVKEYRVEWEDDQVTWERAGRIDWGVYKGSSANTERL</sequence>
<gene>
    <name evidence="2" type="ORF">B0I36DRAFT_45343</name>
</gene>
<evidence type="ECO:0000313" key="3">
    <source>
        <dbReference type="Proteomes" id="UP000756346"/>
    </source>
</evidence>
<organism evidence="2 3">
    <name type="scientific">Microdochium trichocladiopsis</name>
    <dbReference type="NCBI Taxonomy" id="1682393"/>
    <lineage>
        <taxon>Eukaryota</taxon>
        <taxon>Fungi</taxon>
        <taxon>Dikarya</taxon>
        <taxon>Ascomycota</taxon>
        <taxon>Pezizomycotina</taxon>
        <taxon>Sordariomycetes</taxon>
        <taxon>Xylariomycetidae</taxon>
        <taxon>Xylariales</taxon>
        <taxon>Microdochiaceae</taxon>
        <taxon>Microdochium</taxon>
    </lineage>
</organism>
<dbReference type="GeneID" id="70192452"/>
<evidence type="ECO:0000256" key="1">
    <source>
        <dbReference type="SAM" id="MobiDB-lite"/>
    </source>
</evidence>
<dbReference type="OrthoDB" id="5243844at2759"/>
<proteinExistence type="predicted"/>
<feature type="region of interest" description="Disordered" evidence="1">
    <location>
        <begin position="1"/>
        <end position="20"/>
    </location>
</feature>
<reference evidence="2" key="1">
    <citation type="journal article" date="2021" name="Nat. Commun.">
        <title>Genetic determinants of endophytism in the Arabidopsis root mycobiome.</title>
        <authorList>
            <person name="Mesny F."/>
            <person name="Miyauchi S."/>
            <person name="Thiergart T."/>
            <person name="Pickel B."/>
            <person name="Atanasova L."/>
            <person name="Karlsson M."/>
            <person name="Huettel B."/>
            <person name="Barry K.W."/>
            <person name="Haridas S."/>
            <person name="Chen C."/>
            <person name="Bauer D."/>
            <person name="Andreopoulos W."/>
            <person name="Pangilinan J."/>
            <person name="LaButti K."/>
            <person name="Riley R."/>
            <person name="Lipzen A."/>
            <person name="Clum A."/>
            <person name="Drula E."/>
            <person name="Henrissat B."/>
            <person name="Kohler A."/>
            <person name="Grigoriev I.V."/>
            <person name="Martin F.M."/>
            <person name="Hacquard S."/>
        </authorList>
    </citation>
    <scope>NUCLEOTIDE SEQUENCE</scope>
    <source>
        <strain evidence="2">MPI-CAGE-CH-0230</strain>
    </source>
</reference>
<comment type="caution">
    <text evidence="2">The sequence shown here is derived from an EMBL/GenBank/DDBJ whole genome shotgun (WGS) entry which is preliminary data.</text>
</comment>
<protein>
    <recommendedName>
        <fullName evidence="4">Chromo domain-containing protein</fullName>
    </recommendedName>
</protein>
<dbReference type="EMBL" id="JAGTJQ010000012">
    <property type="protein sequence ID" value="KAH7016333.1"/>
    <property type="molecule type" value="Genomic_DNA"/>
</dbReference>
<dbReference type="RefSeq" id="XP_046005957.1">
    <property type="nucleotide sequence ID" value="XM_046162906.1"/>
</dbReference>
<evidence type="ECO:0008006" key="4">
    <source>
        <dbReference type="Google" id="ProtNLM"/>
    </source>
</evidence>
<name>A0A9P8XSW9_9PEZI</name>
<dbReference type="AlphaFoldDB" id="A0A9P8XSW9"/>
<keyword evidence="3" id="KW-1185">Reference proteome</keyword>
<dbReference type="Proteomes" id="UP000756346">
    <property type="component" value="Unassembled WGS sequence"/>
</dbReference>